<proteinExistence type="predicted"/>
<protein>
    <submittedName>
        <fullName evidence="1">Uncharacterized protein</fullName>
    </submittedName>
</protein>
<reference evidence="1" key="1">
    <citation type="submission" date="2017-06" db="EMBL/GenBank/DDBJ databases">
        <title>Complete sequence of pA681-IMP from clinical Pseudomonas aeruginosa.</title>
        <authorList>
            <person name="Yuan M."/>
            <person name="Feng J.2nd."/>
            <person name="Zhan Z.3rd."/>
            <person name="Jiang X.4th."/>
            <person name="Zhang D.5th."/>
            <person name="Chen X.6th."/>
            <person name="Zhao X."/>
            <person name="Che J."/>
            <person name="Lu J."/>
            <person name="Xu J."/>
            <person name="Li J."/>
            <person name="Zhou D."/>
        </authorList>
    </citation>
    <scope>NUCLEOTIDE SEQUENCE</scope>
    <source>
        <plasmid evidence="1">pA681-IMP</plasmid>
    </source>
</reference>
<keyword evidence="1" id="KW-0614">Plasmid</keyword>
<dbReference type="SUPFAM" id="SSF143081">
    <property type="entry name" value="BB1717-like"/>
    <property type="match status" value="1"/>
</dbReference>
<evidence type="ECO:0000313" key="1">
    <source>
        <dbReference type="EMBL" id="AVE21543.1"/>
    </source>
</evidence>
<dbReference type="InterPro" id="IPR036590">
    <property type="entry name" value="SRAP-like"/>
</dbReference>
<organism evidence="1">
    <name type="scientific">Pseudomonas aeruginosa</name>
    <dbReference type="NCBI Taxonomy" id="287"/>
    <lineage>
        <taxon>Bacteria</taxon>
        <taxon>Pseudomonadati</taxon>
        <taxon>Pseudomonadota</taxon>
        <taxon>Gammaproteobacteria</taxon>
        <taxon>Pseudomonadales</taxon>
        <taxon>Pseudomonadaceae</taxon>
        <taxon>Pseudomonas</taxon>
    </lineage>
</organism>
<name>A0A2L1KH31_PSEAI</name>
<accession>A0A2L1KH31</accession>
<dbReference type="Gene3D" id="3.90.1680.10">
    <property type="entry name" value="SOS response associated peptidase-like"/>
    <property type="match status" value="1"/>
</dbReference>
<dbReference type="AlphaFoldDB" id="A0A2L1KH31"/>
<sequence>MATKPSYRAAWRESKHCIIPAAAIYEPDWRTGKSVPTRISRKEAASCRSLGYGSDGRLL</sequence>
<dbReference type="EMBL" id="MF344570">
    <property type="protein sequence ID" value="AVE21543.1"/>
    <property type="molecule type" value="Genomic_DNA"/>
</dbReference>
<geneLocation type="plasmid" evidence="1">
    <name>pA681-IMP</name>
</geneLocation>